<protein>
    <submittedName>
        <fullName evidence="11">Uncharacterized protein</fullName>
    </submittedName>
</protein>
<evidence type="ECO:0000313" key="12">
    <source>
        <dbReference type="Proteomes" id="UP001302602"/>
    </source>
</evidence>
<feature type="compositionally biased region" description="Gly residues" evidence="8">
    <location>
        <begin position="735"/>
        <end position="746"/>
    </location>
</feature>
<dbReference type="GO" id="GO:0000978">
    <property type="term" value="F:RNA polymerase II cis-regulatory region sequence-specific DNA binding"/>
    <property type="evidence" value="ECO:0007669"/>
    <property type="project" value="InterPro"/>
</dbReference>
<accession>A0AAN6TPH1</accession>
<dbReference type="InterPro" id="IPR036236">
    <property type="entry name" value="Znf_C2H2_sf"/>
</dbReference>
<evidence type="ECO:0000256" key="5">
    <source>
        <dbReference type="ARBA" id="ARBA00022833"/>
    </source>
</evidence>
<dbReference type="GO" id="GO:0005634">
    <property type="term" value="C:nucleus"/>
    <property type="evidence" value="ECO:0007669"/>
    <property type="project" value="UniProtKB-SubCell"/>
</dbReference>
<dbReference type="Pfam" id="PF00172">
    <property type="entry name" value="Zn_clus"/>
    <property type="match status" value="1"/>
</dbReference>
<keyword evidence="6" id="KW-0539">Nucleus</keyword>
<feature type="region of interest" description="Disordered" evidence="8">
    <location>
        <begin position="733"/>
        <end position="759"/>
    </location>
</feature>
<evidence type="ECO:0000259" key="10">
    <source>
        <dbReference type="PROSITE" id="PS50157"/>
    </source>
</evidence>
<dbReference type="InterPro" id="IPR013087">
    <property type="entry name" value="Znf_C2H2_type"/>
</dbReference>
<dbReference type="Gene3D" id="3.30.160.60">
    <property type="entry name" value="Classic Zinc Finger"/>
    <property type="match status" value="1"/>
</dbReference>
<evidence type="ECO:0000256" key="1">
    <source>
        <dbReference type="ARBA" id="ARBA00004123"/>
    </source>
</evidence>
<dbReference type="GO" id="GO:0000785">
    <property type="term" value="C:chromatin"/>
    <property type="evidence" value="ECO:0007669"/>
    <property type="project" value="TreeGrafter"/>
</dbReference>
<feature type="domain" description="C2H2-type" evidence="10">
    <location>
        <begin position="15"/>
        <end position="42"/>
    </location>
</feature>
<dbReference type="AlphaFoldDB" id="A0AAN6TPH1"/>
<proteinExistence type="predicted"/>
<keyword evidence="5" id="KW-0862">Zinc</keyword>
<comment type="subcellular location">
    <subcellularLocation>
        <location evidence="1">Nucleus</location>
    </subcellularLocation>
</comment>
<dbReference type="Proteomes" id="UP001302602">
    <property type="component" value="Unassembled WGS sequence"/>
</dbReference>
<feature type="compositionally biased region" description="Low complexity" evidence="8">
    <location>
        <begin position="747"/>
        <end position="759"/>
    </location>
</feature>
<evidence type="ECO:0000256" key="4">
    <source>
        <dbReference type="ARBA" id="ARBA00022771"/>
    </source>
</evidence>
<dbReference type="PROSITE" id="PS50157">
    <property type="entry name" value="ZINC_FINGER_C2H2_2"/>
    <property type="match status" value="2"/>
</dbReference>
<dbReference type="PROSITE" id="PS50048">
    <property type="entry name" value="ZN2_CY6_FUNGAL_2"/>
    <property type="match status" value="1"/>
</dbReference>
<dbReference type="Pfam" id="PF04082">
    <property type="entry name" value="Fungal_trans"/>
    <property type="match status" value="1"/>
</dbReference>
<dbReference type="EMBL" id="MU853307">
    <property type="protein sequence ID" value="KAK4117941.1"/>
    <property type="molecule type" value="Genomic_DNA"/>
</dbReference>
<gene>
    <name evidence="11" type="ORF">N657DRAFT_685618</name>
</gene>
<dbReference type="PANTHER" id="PTHR40626">
    <property type="entry name" value="MIP31509P"/>
    <property type="match status" value="1"/>
</dbReference>
<dbReference type="SMART" id="SM00355">
    <property type="entry name" value="ZnF_C2H2"/>
    <property type="match status" value="2"/>
</dbReference>
<evidence type="ECO:0000313" key="11">
    <source>
        <dbReference type="EMBL" id="KAK4117941.1"/>
    </source>
</evidence>
<evidence type="ECO:0000259" key="9">
    <source>
        <dbReference type="PROSITE" id="PS50048"/>
    </source>
</evidence>
<dbReference type="InterPro" id="IPR051059">
    <property type="entry name" value="VerF-like"/>
</dbReference>
<dbReference type="GeneID" id="87833559"/>
<feature type="domain" description="C2H2-type" evidence="10">
    <location>
        <begin position="43"/>
        <end position="70"/>
    </location>
</feature>
<dbReference type="SMART" id="SM00066">
    <property type="entry name" value="GAL4"/>
    <property type="match status" value="1"/>
</dbReference>
<dbReference type="GO" id="GO:0008270">
    <property type="term" value="F:zinc ion binding"/>
    <property type="evidence" value="ECO:0007669"/>
    <property type="project" value="UniProtKB-KW"/>
</dbReference>
<reference evidence="11" key="1">
    <citation type="journal article" date="2023" name="Mol. Phylogenet. Evol.">
        <title>Genome-scale phylogeny and comparative genomics of the fungal order Sordariales.</title>
        <authorList>
            <person name="Hensen N."/>
            <person name="Bonometti L."/>
            <person name="Westerberg I."/>
            <person name="Brannstrom I.O."/>
            <person name="Guillou S."/>
            <person name="Cros-Aarteil S."/>
            <person name="Calhoun S."/>
            <person name="Haridas S."/>
            <person name="Kuo A."/>
            <person name="Mondo S."/>
            <person name="Pangilinan J."/>
            <person name="Riley R."/>
            <person name="LaButti K."/>
            <person name="Andreopoulos B."/>
            <person name="Lipzen A."/>
            <person name="Chen C."/>
            <person name="Yan M."/>
            <person name="Daum C."/>
            <person name="Ng V."/>
            <person name="Clum A."/>
            <person name="Steindorff A."/>
            <person name="Ohm R.A."/>
            <person name="Martin F."/>
            <person name="Silar P."/>
            <person name="Natvig D.O."/>
            <person name="Lalanne C."/>
            <person name="Gautier V."/>
            <person name="Ament-Velasquez S.L."/>
            <person name="Kruys A."/>
            <person name="Hutchinson M.I."/>
            <person name="Powell A.J."/>
            <person name="Barry K."/>
            <person name="Miller A.N."/>
            <person name="Grigoriev I.V."/>
            <person name="Debuchy R."/>
            <person name="Gladieux P."/>
            <person name="Hiltunen Thoren M."/>
            <person name="Johannesson H."/>
        </authorList>
    </citation>
    <scope>NUCLEOTIDE SEQUENCE</scope>
    <source>
        <strain evidence="11">CBS 731.68</strain>
    </source>
</reference>
<name>A0AAN6TPH1_9PEZI</name>
<dbReference type="Gene3D" id="4.10.240.10">
    <property type="entry name" value="Zn(2)-C6 fungal-type DNA-binding domain"/>
    <property type="match status" value="1"/>
</dbReference>
<dbReference type="CDD" id="cd00067">
    <property type="entry name" value="GAL4"/>
    <property type="match status" value="1"/>
</dbReference>
<evidence type="ECO:0000256" key="7">
    <source>
        <dbReference type="PROSITE-ProRule" id="PRU00042"/>
    </source>
</evidence>
<dbReference type="SUPFAM" id="SSF57701">
    <property type="entry name" value="Zn2/Cys6 DNA-binding domain"/>
    <property type="match status" value="1"/>
</dbReference>
<dbReference type="RefSeq" id="XP_062641714.1">
    <property type="nucleotide sequence ID" value="XM_062796791.1"/>
</dbReference>
<keyword evidence="2" id="KW-0479">Metal-binding</keyword>
<evidence type="ECO:0000256" key="6">
    <source>
        <dbReference type="ARBA" id="ARBA00023242"/>
    </source>
</evidence>
<dbReference type="GO" id="GO:0006351">
    <property type="term" value="P:DNA-templated transcription"/>
    <property type="evidence" value="ECO:0007669"/>
    <property type="project" value="InterPro"/>
</dbReference>
<dbReference type="InterPro" id="IPR001138">
    <property type="entry name" value="Zn2Cys6_DnaBD"/>
</dbReference>
<dbReference type="PROSITE" id="PS00028">
    <property type="entry name" value="ZINC_FINGER_C2H2_1"/>
    <property type="match status" value="1"/>
</dbReference>
<dbReference type="PANTHER" id="PTHR40626:SF3">
    <property type="entry name" value="TRANSCRIPTION FACTOR WITH C2H2 AND ZN(2)-CYS(6) DNA BINDING DOMAIN (EUROFUNG)-RELATED"/>
    <property type="match status" value="1"/>
</dbReference>
<evidence type="ECO:0000256" key="3">
    <source>
        <dbReference type="ARBA" id="ARBA00022737"/>
    </source>
</evidence>
<dbReference type="InterPro" id="IPR007219">
    <property type="entry name" value="XnlR_reg_dom"/>
</dbReference>
<keyword evidence="4 7" id="KW-0863">Zinc-finger</keyword>
<feature type="domain" description="Zn(2)-C6 fungal-type" evidence="9">
    <location>
        <begin position="78"/>
        <end position="107"/>
    </location>
</feature>
<evidence type="ECO:0000256" key="2">
    <source>
        <dbReference type="ARBA" id="ARBA00022723"/>
    </source>
</evidence>
<feature type="region of interest" description="Disordered" evidence="8">
    <location>
        <begin position="120"/>
        <end position="144"/>
    </location>
</feature>
<dbReference type="SUPFAM" id="SSF57667">
    <property type="entry name" value="beta-beta-alpha zinc fingers"/>
    <property type="match status" value="1"/>
</dbReference>
<dbReference type="CDD" id="cd12148">
    <property type="entry name" value="fungal_TF_MHR"/>
    <property type="match status" value="1"/>
</dbReference>
<comment type="caution">
    <text evidence="11">The sequence shown here is derived from an EMBL/GenBank/DDBJ whole genome shotgun (WGS) entry which is preliminary data.</text>
</comment>
<organism evidence="11 12">
    <name type="scientific">Parathielavia appendiculata</name>
    <dbReference type="NCBI Taxonomy" id="2587402"/>
    <lineage>
        <taxon>Eukaryota</taxon>
        <taxon>Fungi</taxon>
        <taxon>Dikarya</taxon>
        <taxon>Ascomycota</taxon>
        <taxon>Pezizomycotina</taxon>
        <taxon>Sordariomycetes</taxon>
        <taxon>Sordariomycetidae</taxon>
        <taxon>Sordariales</taxon>
        <taxon>Chaetomiaceae</taxon>
        <taxon>Parathielavia</taxon>
    </lineage>
</organism>
<dbReference type="InterPro" id="IPR036864">
    <property type="entry name" value="Zn2-C6_fun-type_DNA-bd_sf"/>
</dbReference>
<dbReference type="GO" id="GO:0000981">
    <property type="term" value="F:DNA-binding transcription factor activity, RNA polymerase II-specific"/>
    <property type="evidence" value="ECO:0007669"/>
    <property type="project" value="InterPro"/>
</dbReference>
<keyword evidence="12" id="KW-1185">Reference proteome</keyword>
<evidence type="ECO:0000256" key="8">
    <source>
        <dbReference type="SAM" id="MobiDB-lite"/>
    </source>
</evidence>
<reference evidence="11" key="2">
    <citation type="submission" date="2023-05" db="EMBL/GenBank/DDBJ databases">
        <authorList>
            <consortium name="Lawrence Berkeley National Laboratory"/>
            <person name="Steindorff A."/>
            <person name="Hensen N."/>
            <person name="Bonometti L."/>
            <person name="Westerberg I."/>
            <person name="Brannstrom I.O."/>
            <person name="Guillou S."/>
            <person name="Cros-Aarteil S."/>
            <person name="Calhoun S."/>
            <person name="Haridas S."/>
            <person name="Kuo A."/>
            <person name="Mondo S."/>
            <person name="Pangilinan J."/>
            <person name="Riley R."/>
            <person name="Labutti K."/>
            <person name="Andreopoulos B."/>
            <person name="Lipzen A."/>
            <person name="Chen C."/>
            <person name="Yanf M."/>
            <person name="Daum C."/>
            <person name="Ng V."/>
            <person name="Clum A."/>
            <person name="Ohm R."/>
            <person name="Martin F."/>
            <person name="Silar P."/>
            <person name="Natvig D."/>
            <person name="Lalanne C."/>
            <person name="Gautier V."/>
            <person name="Ament-Velasquez S.L."/>
            <person name="Kruys A."/>
            <person name="Hutchinson M.I."/>
            <person name="Powell A.J."/>
            <person name="Barry K."/>
            <person name="Miller A.N."/>
            <person name="Grigoriev I.V."/>
            <person name="Debuchy R."/>
            <person name="Gladieux P."/>
            <person name="Thoren M.H."/>
            <person name="Johannesson H."/>
        </authorList>
    </citation>
    <scope>NUCLEOTIDE SEQUENCE</scope>
    <source>
        <strain evidence="11">CBS 731.68</strain>
    </source>
</reference>
<sequence>MTQRDVSNGRSLGFHRCPVCFKTYKRREHLQRHRSSHTSERRHRCGTCGAAFQRSDVLRRHLQTCDGPAAPSSSRRRSCDRCVRQKKACNAAQPCLNCERRSLECRYSSSNQLASLPVQPAVPPADSSHAHLQPSPNTQARPGHCEPIDFTFDHIPFDDLDTFIAQAVSQFPMLDGPSPDPWPDNASFTQSQATTASRGIDPFPQERSETSSYRGYSFRFLSERTSRTGLVSSFECATLAQRQQVVAAFHQSQYIEQQPPDFLLAVPSLPISADEVDPQNPSLPLGLVFPETDLSSWSSWTHDPVVIKLQQVVLLVKKVVTTKPHDRTITINWSAALEHRCRQFFSPPRFAKFIELYWSVWHPNVNILHRPTFDTASSKPILLAAMALIGSCVSPDPVDIEDARMWFNCVEEMVFTDDDFCRDIEPPAVCDITLPINTVVNRPTLEALQAALIVCLYQNWEGTDASKRRIRRHRFSTVVSTARDVGIDTARHLDYTMQPKHEFNWGEYVMREGLIRIFMWVFLVDTAFVIYNNLPHRMVIKEMKMHMASPEACFQAVTAEECIGQIHRWMPPTSPFCTLLLREAIENICLDTMTPESQWQFAQLGPLNLFAMVSAIHYMIFQHQNLLAVEGQLVPIRNGLRNWIEIWEKYAEVPPALSPHCSLQEHEDHHQTPGSPLLVPELMWKRIGFIRFSPEYWLLGSLITDRLSAQTTTVTAATGTSALEQSMSLSAAISPGGGGGGGGGGSISSESSSSVRCGGVKARSTEPILGKYDQTSLRQLDDLITGFQKFGIGSS</sequence>
<keyword evidence="3" id="KW-0677">Repeat</keyword>